<dbReference type="InterPro" id="IPR018731">
    <property type="entry name" value="Atg13_N"/>
</dbReference>
<feature type="compositionally biased region" description="Low complexity" evidence="2">
    <location>
        <begin position="585"/>
        <end position="598"/>
    </location>
</feature>
<dbReference type="PANTHER" id="PTHR13430">
    <property type="match status" value="1"/>
</dbReference>
<dbReference type="VEuPathDB" id="FungiDB:H310_03873"/>
<dbReference type="OrthoDB" id="70161at2759"/>
<evidence type="ECO:0000313" key="4">
    <source>
        <dbReference type="EMBL" id="ETW04723.1"/>
    </source>
</evidence>
<dbReference type="GO" id="GO:0000423">
    <property type="term" value="P:mitophagy"/>
    <property type="evidence" value="ECO:0007669"/>
    <property type="project" value="TreeGrafter"/>
</dbReference>
<dbReference type="Pfam" id="PF10033">
    <property type="entry name" value="ATG13"/>
    <property type="match status" value="1"/>
</dbReference>
<dbReference type="GeneID" id="20080923"/>
<dbReference type="GO" id="GO:0034497">
    <property type="term" value="P:protein localization to phagophore assembly site"/>
    <property type="evidence" value="ECO:0007669"/>
    <property type="project" value="TreeGrafter"/>
</dbReference>
<dbReference type="Gene3D" id="3.30.900.10">
    <property type="entry name" value="HORMA domain"/>
    <property type="match status" value="1"/>
</dbReference>
<dbReference type="InterPro" id="IPR036570">
    <property type="entry name" value="HORMA_dom_sf"/>
</dbReference>
<feature type="compositionally biased region" description="Low complexity" evidence="2">
    <location>
        <begin position="561"/>
        <end position="572"/>
    </location>
</feature>
<feature type="compositionally biased region" description="Low complexity" evidence="2">
    <location>
        <begin position="661"/>
        <end position="674"/>
    </location>
</feature>
<feature type="region of interest" description="Disordered" evidence="2">
    <location>
        <begin position="487"/>
        <end position="507"/>
    </location>
</feature>
<sequence length="813" mass="87522">MMESIQLDRSSVSSGGGVYSSDRRSSSTQDHFQTHGPPGASGGYPANNTNVSTGKKKTDQVVLEFLYKTVEVVLLSRAYFQPTTPRRARFNLDIQELPHVRDLMRPCRDNVNEPVVLVIAMDGVLLERWQISYTTGVQTHSPLDVINQLREVCRRIGILLRSVYCLARILPAFPVGDRLKTQQEDLGHPVVGLQYALASSTDAPLPWDFEPDQPKQRYSFVPIDTPFGTLQLSVLYRMHNDDLLAVIQRMTRLPATSPQEQHAQYADDDHPHASLQMSSTLTRAIIQDYVPTSANTTPTSSPLLQPSVAPSAVTNLTPLTAPPASPMLRSSPMRIVQEVTDHHTTTSHSLQDGRAAAMMPQHHDSHHRRDSDVQPRDDMAVSPPQAIPRRHVSLDMTSATTSSPQYRITSQPVRIPHSANAAAIASNSAASSPMTHHGSGGGIVRAHSTHLNNMNQHPPHSLHHHGSGSSGPSLYARAHSLDAATDFPQRHHHHQHAAVTSATHRPTQPLAAPYGYVHARPIDASPRYNLPIASPAYSSSPLLRHPNSAPLPRPSPRHSPSHTPLSSTNSPHPLMPVATTDVRFSVGSSSQGSASGDGQPRSASTSPEHTSPPPAFLVHGSARIGPAREFTTNGQPQQHHRGSPLFGISQSPPFRGYSGELTPTSPTTATTPSRLLTLKDKFGSRRRPSLDAGTNWGISRSVDPAPSDAVFGLGQIRRDDGDAGSSGGLDQLCLPFATSSATLSSMSSLSGTASGVTSGDMMSVSAFLHQLKQAPPLQRATTSNGRSSATAASLAAVEGELAFFKRLRDQLPG</sequence>
<dbReference type="EMBL" id="KI913957">
    <property type="protein sequence ID" value="ETW04723.1"/>
    <property type="molecule type" value="Genomic_DNA"/>
</dbReference>
<accession>A0A024UGF0</accession>
<dbReference type="AlphaFoldDB" id="A0A024UGF0"/>
<dbReference type="eggNOG" id="ENOG502SCTK">
    <property type="taxonomic scope" value="Eukaryota"/>
</dbReference>
<dbReference type="PANTHER" id="PTHR13430:SF4">
    <property type="entry name" value="AUTOPHAGY-RELATED PROTEIN 13"/>
    <property type="match status" value="1"/>
</dbReference>
<feature type="region of interest" description="Disordered" evidence="2">
    <location>
        <begin position="539"/>
        <end position="617"/>
    </location>
</feature>
<feature type="region of interest" description="Disordered" evidence="2">
    <location>
        <begin position="359"/>
        <end position="383"/>
    </location>
</feature>
<dbReference type="InterPro" id="IPR040182">
    <property type="entry name" value="ATG13"/>
</dbReference>
<name>A0A024UGF0_9STRA</name>
<evidence type="ECO:0000256" key="1">
    <source>
        <dbReference type="ARBA" id="ARBA00023006"/>
    </source>
</evidence>
<feature type="compositionally biased region" description="Basic and acidic residues" evidence="2">
    <location>
        <begin position="361"/>
        <end position="379"/>
    </location>
</feature>
<dbReference type="GO" id="GO:1990316">
    <property type="term" value="C:Atg1/ULK1 kinase complex"/>
    <property type="evidence" value="ECO:0007669"/>
    <property type="project" value="InterPro"/>
</dbReference>
<evidence type="ECO:0000256" key="2">
    <source>
        <dbReference type="SAM" id="MobiDB-lite"/>
    </source>
</evidence>
<feature type="region of interest" description="Disordered" evidence="2">
    <location>
        <begin position="1"/>
        <end position="53"/>
    </location>
</feature>
<feature type="region of interest" description="Disordered" evidence="2">
    <location>
        <begin position="653"/>
        <end position="674"/>
    </location>
</feature>
<keyword evidence="1" id="KW-0072">Autophagy</keyword>
<feature type="region of interest" description="Disordered" evidence="2">
    <location>
        <begin position="451"/>
        <end position="475"/>
    </location>
</feature>
<dbReference type="GO" id="GO:0000407">
    <property type="term" value="C:phagophore assembly site"/>
    <property type="evidence" value="ECO:0007669"/>
    <property type="project" value="TreeGrafter"/>
</dbReference>
<proteinExistence type="predicted"/>
<evidence type="ECO:0000259" key="3">
    <source>
        <dbReference type="Pfam" id="PF10033"/>
    </source>
</evidence>
<feature type="domain" description="Autophagy-related protein 13 N-terminal" evidence="3">
    <location>
        <begin position="123"/>
        <end position="239"/>
    </location>
</feature>
<organism evidence="4">
    <name type="scientific">Aphanomyces invadans</name>
    <dbReference type="NCBI Taxonomy" id="157072"/>
    <lineage>
        <taxon>Eukaryota</taxon>
        <taxon>Sar</taxon>
        <taxon>Stramenopiles</taxon>
        <taxon>Oomycota</taxon>
        <taxon>Saprolegniomycetes</taxon>
        <taxon>Saprolegniales</taxon>
        <taxon>Verrucalvaceae</taxon>
        <taxon>Aphanomyces</taxon>
    </lineage>
</organism>
<protein>
    <recommendedName>
        <fullName evidence="3">Autophagy-related protein 13 N-terminal domain-containing protein</fullName>
    </recommendedName>
</protein>
<dbReference type="GO" id="GO:0034727">
    <property type="term" value="P:piecemeal microautophagy of the nucleus"/>
    <property type="evidence" value="ECO:0007669"/>
    <property type="project" value="TreeGrafter"/>
</dbReference>
<gene>
    <name evidence="4" type="ORF">H310_03873</name>
</gene>
<dbReference type="RefSeq" id="XP_008866162.1">
    <property type="nucleotide sequence ID" value="XM_008867940.1"/>
</dbReference>
<reference evidence="4" key="1">
    <citation type="submission" date="2013-12" db="EMBL/GenBank/DDBJ databases">
        <title>The Genome Sequence of Aphanomyces invadans NJM9701.</title>
        <authorList>
            <consortium name="The Broad Institute Genomics Platform"/>
            <person name="Russ C."/>
            <person name="Tyler B."/>
            <person name="van West P."/>
            <person name="Dieguez-Uribeondo J."/>
            <person name="Young S.K."/>
            <person name="Zeng Q."/>
            <person name="Gargeya S."/>
            <person name="Fitzgerald M."/>
            <person name="Abouelleil A."/>
            <person name="Alvarado L."/>
            <person name="Chapman S.B."/>
            <person name="Gainer-Dewar J."/>
            <person name="Goldberg J."/>
            <person name="Griggs A."/>
            <person name="Gujja S."/>
            <person name="Hansen M."/>
            <person name="Howarth C."/>
            <person name="Imamovic A."/>
            <person name="Ireland A."/>
            <person name="Larimer J."/>
            <person name="McCowan C."/>
            <person name="Murphy C."/>
            <person name="Pearson M."/>
            <person name="Poon T.W."/>
            <person name="Priest M."/>
            <person name="Roberts A."/>
            <person name="Saif S."/>
            <person name="Shea T."/>
            <person name="Sykes S."/>
            <person name="Wortman J."/>
            <person name="Nusbaum C."/>
            <person name="Birren B."/>
        </authorList>
    </citation>
    <scope>NUCLEOTIDE SEQUENCE [LARGE SCALE GENOMIC DNA]</scope>
    <source>
        <strain evidence="4">NJM9701</strain>
    </source>
</reference>
<dbReference type="STRING" id="157072.A0A024UGF0"/>
<dbReference type="GO" id="GO:0005829">
    <property type="term" value="C:cytosol"/>
    <property type="evidence" value="ECO:0007669"/>
    <property type="project" value="TreeGrafter"/>
</dbReference>